<evidence type="ECO:0000313" key="2">
    <source>
        <dbReference type="Proteomes" id="UP000228380"/>
    </source>
</evidence>
<keyword evidence="2" id="KW-1185">Reference proteome</keyword>
<sequence>MHIARDYLEKTTREACGIKSEQVEVTDASSSCSDRKLCREAGVRNLQKQIEKIYRKIALQLVRQGVTNGAISKSQPSARSQTA</sequence>
<dbReference type="GO" id="GO:0004252">
    <property type="term" value="F:serine-type endopeptidase activity"/>
    <property type="evidence" value="ECO:0007669"/>
    <property type="project" value="InterPro"/>
</dbReference>
<accession>A0A8B8ZI03</accession>
<dbReference type="GO" id="GO:0004176">
    <property type="term" value="F:ATP-dependent peptidase activity"/>
    <property type="evidence" value="ECO:0007669"/>
    <property type="project" value="InterPro"/>
</dbReference>
<dbReference type="Pfam" id="PF22667">
    <property type="entry name" value="Lon_lid"/>
    <property type="match status" value="1"/>
</dbReference>
<dbReference type="GeneID" id="120105431"/>
<dbReference type="GO" id="GO:0005759">
    <property type="term" value="C:mitochondrial matrix"/>
    <property type="evidence" value="ECO:0007669"/>
    <property type="project" value="TreeGrafter"/>
</dbReference>
<dbReference type="RefSeq" id="XP_038973791.1">
    <property type="nucleotide sequence ID" value="XM_039117863.1"/>
</dbReference>
<dbReference type="InterPro" id="IPR027065">
    <property type="entry name" value="Lon_Prtase"/>
</dbReference>
<organism evidence="2 3">
    <name type="scientific">Phoenix dactylifera</name>
    <name type="common">Date palm</name>
    <dbReference type="NCBI Taxonomy" id="42345"/>
    <lineage>
        <taxon>Eukaryota</taxon>
        <taxon>Viridiplantae</taxon>
        <taxon>Streptophyta</taxon>
        <taxon>Embryophyta</taxon>
        <taxon>Tracheophyta</taxon>
        <taxon>Spermatophyta</taxon>
        <taxon>Magnoliopsida</taxon>
        <taxon>Liliopsida</taxon>
        <taxon>Arecaceae</taxon>
        <taxon>Coryphoideae</taxon>
        <taxon>Phoeniceae</taxon>
        <taxon>Phoenix</taxon>
    </lineage>
</organism>
<evidence type="ECO:0000259" key="1">
    <source>
        <dbReference type="Pfam" id="PF22667"/>
    </source>
</evidence>
<dbReference type="GO" id="GO:0051131">
    <property type="term" value="P:chaperone-mediated protein complex assembly"/>
    <property type="evidence" value="ECO:0007669"/>
    <property type="project" value="TreeGrafter"/>
</dbReference>
<dbReference type="InterPro" id="IPR054594">
    <property type="entry name" value="Lon_lid"/>
</dbReference>
<gene>
    <name evidence="3" type="primary">LOC120105431</name>
</gene>
<dbReference type="PANTHER" id="PTHR43718:SF2">
    <property type="entry name" value="LON PROTEASE HOMOLOG, MITOCHONDRIAL"/>
    <property type="match status" value="1"/>
</dbReference>
<dbReference type="GO" id="GO:0006515">
    <property type="term" value="P:protein quality control for misfolded or incompletely synthesized proteins"/>
    <property type="evidence" value="ECO:0007669"/>
    <property type="project" value="TreeGrafter"/>
</dbReference>
<dbReference type="GO" id="GO:0005524">
    <property type="term" value="F:ATP binding"/>
    <property type="evidence" value="ECO:0007669"/>
    <property type="project" value="InterPro"/>
</dbReference>
<dbReference type="OrthoDB" id="1722654at2759"/>
<dbReference type="Proteomes" id="UP000228380">
    <property type="component" value="Unplaced"/>
</dbReference>
<proteinExistence type="predicted"/>
<dbReference type="InterPro" id="IPR027417">
    <property type="entry name" value="P-loop_NTPase"/>
</dbReference>
<evidence type="ECO:0000313" key="3">
    <source>
        <dbReference type="RefSeq" id="XP_038973791.1"/>
    </source>
</evidence>
<dbReference type="SUPFAM" id="SSF52540">
    <property type="entry name" value="P-loop containing nucleoside triphosphate hydrolases"/>
    <property type="match status" value="1"/>
</dbReference>
<name>A0A8B8ZI03_PHODC</name>
<reference evidence="3" key="1">
    <citation type="submission" date="2025-08" db="UniProtKB">
        <authorList>
            <consortium name="RefSeq"/>
        </authorList>
    </citation>
    <scope>IDENTIFICATION</scope>
    <source>
        <tissue evidence="3">Young leaves</tissue>
    </source>
</reference>
<dbReference type="AlphaFoldDB" id="A0A8B8ZI03"/>
<protein>
    <submittedName>
        <fullName evidence="3">Lon protease homolog, mitochondrial-like</fullName>
    </submittedName>
</protein>
<dbReference type="GO" id="GO:0007005">
    <property type="term" value="P:mitochondrion organization"/>
    <property type="evidence" value="ECO:0007669"/>
    <property type="project" value="TreeGrafter"/>
</dbReference>
<dbReference type="GO" id="GO:0003697">
    <property type="term" value="F:single-stranded DNA binding"/>
    <property type="evidence" value="ECO:0007669"/>
    <property type="project" value="TreeGrafter"/>
</dbReference>
<dbReference type="Gene3D" id="1.10.8.60">
    <property type="match status" value="1"/>
</dbReference>
<dbReference type="KEGG" id="pda:120105431"/>
<dbReference type="PANTHER" id="PTHR43718">
    <property type="entry name" value="LON PROTEASE"/>
    <property type="match status" value="1"/>
</dbReference>
<feature type="domain" description="Lon protease AAA+ ATPase lid" evidence="1">
    <location>
        <begin position="14"/>
        <end position="65"/>
    </location>
</feature>